<gene>
    <name evidence="1" type="ordered locus">CPS_0515</name>
</gene>
<dbReference type="HOGENOM" id="CLU_2988848_0_0_6"/>
<evidence type="ECO:0000313" key="1">
    <source>
        <dbReference type="EMBL" id="AAZ28040.1"/>
    </source>
</evidence>
<reference evidence="1" key="1">
    <citation type="journal article" date="2005" name="Proc. Natl. Acad. Sci. U.S.A.">
        <title>The psychrophilic lifestyle as revealed by the genome sequence of Colwellia psychrerythraea 34H through genomic and proteomic analyses.</title>
        <authorList>
            <person name="Methe B.A."/>
            <person name="Nelson K.E."/>
            <person name="Deming J.W."/>
            <person name="Momen B."/>
            <person name="Melamud E."/>
            <person name="Zhang X."/>
            <person name="Moult J."/>
            <person name="Madupu R."/>
            <person name="Nelson W.C."/>
            <person name="Dodson R.J."/>
            <person name="Brinkac L.M."/>
            <person name="Daugherty S.C."/>
            <person name="Durkin A.S."/>
            <person name="DeBoy R.T."/>
            <person name="Kolonay J.F."/>
            <person name="Sullivan S.A."/>
            <person name="Zhou L."/>
            <person name="Davidsen T.M."/>
            <person name="Wu M."/>
            <person name="Huston A.L."/>
            <person name="Lewis M."/>
            <person name="Weaver B."/>
            <person name="Weidman J.F."/>
            <person name="Khouri H."/>
            <person name="Utterback T.R."/>
            <person name="Feldblyum T.V."/>
            <person name="Fraser C.M."/>
        </authorList>
    </citation>
    <scope>NUCLEOTIDE SEQUENCE [LARGE SCALE GENOMIC DNA]</scope>
    <source>
        <strain evidence="1">34H</strain>
    </source>
</reference>
<name>Q489J1_COLP3</name>
<dbReference type="KEGG" id="cps:CPS_0515"/>
<protein>
    <submittedName>
        <fullName evidence="1">Uncharacterized protein</fullName>
    </submittedName>
</protein>
<proteinExistence type="predicted"/>
<organism evidence="1 2">
    <name type="scientific">Colwellia psychrerythraea (strain 34H / ATCC BAA-681)</name>
    <name type="common">Vibrio psychroerythus</name>
    <dbReference type="NCBI Taxonomy" id="167879"/>
    <lineage>
        <taxon>Bacteria</taxon>
        <taxon>Pseudomonadati</taxon>
        <taxon>Pseudomonadota</taxon>
        <taxon>Gammaproteobacteria</taxon>
        <taxon>Alteromonadales</taxon>
        <taxon>Colwelliaceae</taxon>
        <taxon>Colwellia</taxon>
    </lineage>
</organism>
<dbReference type="STRING" id="167879.CPS_0515"/>
<evidence type="ECO:0000313" key="2">
    <source>
        <dbReference type="Proteomes" id="UP000000547"/>
    </source>
</evidence>
<dbReference type="AlphaFoldDB" id="Q489J1"/>
<sequence length="57" mass="6725">MLKIRSLMEKQAFLIGKAKISRGDKFVDVIFNTLLRRLLYFIATLFSNEDYFLNHAN</sequence>
<accession>Q489J1</accession>
<dbReference type="Proteomes" id="UP000000547">
    <property type="component" value="Chromosome"/>
</dbReference>
<dbReference type="EMBL" id="CP000083">
    <property type="protein sequence ID" value="AAZ28040.1"/>
    <property type="molecule type" value="Genomic_DNA"/>
</dbReference>